<dbReference type="EMBL" id="CAJVPM010001564">
    <property type="protein sequence ID" value="CAG8469248.1"/>
    <property type="molecule type" value="Genomic_DNA"/>
</dbReference>
<dbReference type="Proteomes" id="UP000789860">
    <property type="component" value="Unassembled WGS sequence"/>
</dbReference>
<accession>A0ACA9KFS0</accession>
<keyword evidence="2" id="KW-1185">Reference proteome</keyword>
<protein>
    <submittedName>
        <fullName evidence="1">1596_t:CDS:1</fullName>
    </submittedName>
</protein>
<evidence type="ECO:0000313" key="1">
    <source>
        <dbReference type="EMBL" id="CAG8469248.1"/>
    </source>
</evidence>
<proteinExistence type="predicted"/>
<reference evidence="1" key="1">
    <citation type="submission" date="2021-06" db="EMBL/GenBank/DDBJ databases">
        <authorList>
            <person name="Kallberg Y."/>
            <person name="Tangrot J."/>
            <person name="Rosling A."/>
        </authorList>
    </citation>
    <scope>NUCLEOTIDE SEQUENCE</scope>
    <source>
        <strain evidence="1">AU212A</strain>
    </source>
</reference>
<gene>
    <name evidence="1" type="ORF">SCALOS_LOCUS1955</name>
</gene>
<name>A0ACA9KFS0_9GLOM</name>
<evidence type="ECO:0000313" key="2">
    <source>
        <dbReference type="Proteomes" id="UP000789860"/>
    </source>
</evidence>
<sequence>MAQRHTDGPKKHRFTNDIIVLGVKPTNKYNTSCLCKACDEVLGREKSLESPITNKKNVLGSQEAVDEYCNRTDNETDKAQKASKKHKSADMSAMPISIKKPRKRVSNSKTISNFIVKDISMKDKPKFERLLLRMTISNGWAFHWITNPETKEFFEFLNPVLTFPSQYVLSNHILEAERTNYIKSREQKLKEDKIGEVQVWEAIDTSSERERMIDVIPKIKNMIKDASSLGAKLLAIVSDSAPAYSAARRRLRLQYPEIVFLPCFAHQCNLTVGEIFKESTEFKLAMKQSIKINLATKYESPFEISTYDSSDEGSNQPSNSLDELYLPQLITATLLNDNFWQSITRLHSLLLPYCGALNKLQSGTTCLYDVLQAFGGILRIKRKYSFDFATYKQFEKNALGFWEFASNSTRELGPLAIRLFGICVNAASVERLWSSMGFLHTNRRCRLHNDKVLAMSQIHQPTDGQIGLNIDMDEDNRLYNESSDITNADDWENQLRDWEQILIDEEVARQEEEEEQRDNPHDYMEGDLLNNYKHLAVDDKAKWELCSIFSVQFQKPDYMNNDK</sequence>
<comment type="caution">
    <text evidence="1">The sequence shown here is derived from an EMBL/GenBank/DDBJ whole genome shotgun (WGS) entry which is preliminary data.</text>
</comment>
<organism evidence="1 2">
    <name type="scientific">Scutellospora calospora</name>
    <dbReference type="NCBI Taxonomy" id="85575"/>
    <lineage>
        <taxon>Eukaryota</taxon>
        <taxon>Fungi</taxon>
        <taxon>Fungi incertae sedis</taxon>
        <taxon>Mucoromycota</taxon>
        <taxon>Glomeromycotina</taxon>
        <taxon>Glomeromycetes</taxon>
        <taxon>Diversisporales</taxon>
        <taxon>Gigasporaceae</taxon>
        <taxon>Scutellospora</taxon>
    </lineage>
</organism>